<reference evidence="2 3" key="1">
    <citation type="submission" date="2018-08" db="EMBL/GenBank/DDBJ databases">
        <title>A genome reference for cultivated species of the human gut microbiota.</title>
        <authorList>
            <person name="Zou Y."/>
            <person name="Xue W."/>
            <person name="Luo G."/>
        </authorList>
    </citation>
    <scope>NUCLEOTIDE SEQUENCE [LARGE SCALE GENOMIC DNA]</scope>
    <source>
        <strain evidence="2 3">AM37-1AC</strain>
    </source>
</reference>
<dbReference type="InterPro" id="IPR005046">
    <property type="entry name" value="DUF285"/>
</dbReference>
<feature type="compositionally biased region" description="Acidic residues" evidence="1">
    <location>
        <begin position="135"/>
        <end position="144"/>
    </location>
</feature>
<protein>
    <submittedName>
        <fullName evidence="2">BspA family leucine-rich repeat surface protein</fullName>
    </submittedName>
</protein>
<proteinExistence type="predicted"/>
<dbReference type="InterPro" id="IPR011889">
    <property type="entry name" value="Liste_lipo_26"/>
</dbReference>
<dbReference type="AlphaFoldDB" id="A0A3R6DYX1"/>
<evidence type="ECO:0000313" key="2">
    <source>
        <dbReference type="EMBL" id="RHC15931.1"/>
    </source>
</evidence>
<dbReference type="Gene3D" id="3.80.10.10">
    <property type="entry name" value="Ribonuclease Inhibitor"/>
    <property type="match status" value="1"/>
</dbReference>
<feature type="region of interest" description="Disordered" evidence="1">
    <location>
        <begin position="109"/>
        <end position="150"/>
    </location>
</feature>
<gene>
    <name evidence="2" type="ORF">DW856_12685</name>
</gene>
<name>A0A3R6DYX1_9FIRM</name>
<organism evidence="2 3">
    <name type="scientific">Roseburia intestinalis</name>
    <dbReference type="NCBI Taxonomy" id="166486"/>
    <lineage>
        <taxon>Bacteria</taxon>
        <taxon>Bacillati</taxon>
        <taxon>Bacillota</taxon>
        <taxon>Clostridia</taxon>
        <taxon>Lachnospirales</taxon>
        <taxon>Lachnospiraceae</taxon>
        <taxon>Roseburia</taxon>
    </lineage>
</organism>
<accession>A0A3R6DYX1</accession>
<evidence type="ECO:0000313" key="3">
    <source>
        <dbReference type="Proteomes" id="UP000283513"/>
    </source>
</evidence>
<dbReference type="RefSeq" id="WP_118598356.1">
    <property type="nucleotide sequence ID" value="NZ_QSHO01000011.1"/>
</dbReference>
<evidence type="ECO:0000256" key="1">
    <source>
        <dbReference type="SAM" id="MobiDB-lite"/>
    </source>
</evidence>
<feature type="compositionally biased region" description="Polar residues" evidence="1">
    <location>
        <begin position="109"/>
        <end position="131"/>
    </location>
</feature>
<dbReference type="Proteomes" id="UP000283513">
    <property type="component" value="Unassembled WGS sequence"/>
</dbReference>
<dbReference type="NCBIfam" id="TIGR02167">
    <property type="entry name" value="Liste_lipo_26"/>
    <property type="match status" value="1"/>
</dbReference>
<dbReference type="EMBL" id="QSHO01000011">
    <property type="protein sequence ID" value="RHC15931.1"/>
    <property type="molecule type" value="Genomic_DNA"/>
</dbReference>
<dbReference type="InterPro" id="IPR032675">
    <property type="entry name" value="LRR_dom_sf"/>
</dbReference>
<comment type="caution">
    <text evidence="2">The sequence shown here is derived from an EMBL/GenBank/DDBJ whole genome shotgun (WGS) entry which is preliminary data.</text>
</comment>
<dbReference type="Pfam" id="PF03382">
    <property type="entry name" value="DUF285"/>
    <property type="match status" value="1"/>
</dbReference>
<sequence>MVKNTTITKWAEGFEFATLGLHETAEEDSFLTKVSEYIAESSTITRVDAWKCIVKLRDLTKKPSAKESILSLVNPGQYPAEVAKFRDDNFNTLELGYKYIVSQGEIKPNTVSEQRGTDSSNTVKSESSQQAEIPEPTEDTEDQDSTEKVGNVTELEKWEYEIDQSKKIVTLLKYTSEQPDVIVYGRYESGGKIYKTHIDAENIFCGNTNIENVKINKINTENLSSTRGMFNGCKKLKSLDLGGLNTENVTDMASMF</sequence>